<dbReference type="InterPro" id="IPR010760">
    <property type="entry name" value="DNA-repair_Swi5"/>
</dbReference>
<dbReference type="Gene3D" id="1.20.5.170">
    <property type="match status" value="1"/>
</dbReference>
<protein>
    <recommendedName>
        <fullName evidence="6">Swi5-domain-containing protein</fullName>
    </recommendedName>
</protein>
<name>A0A9W9NIQ7_PENCI</name>
<evidence type="ECO:0000256" key="1">
    <source>
        <dbReference type="ARBA" id="ARBA00008060"/>
    </source>
</evidence>
<gene>
    <name evidence="4" type="ORF">N7469_009622</name>
</gene>
<comment type="caution">
    <text evidence="4">The sequence shown here is derived from an EMBL/GenBank/DDBJ whole genome shotgun (WGS) entry which is preliminary data.</text>
</comment>
<proteinExistence type="inferred from homology"/>
<comment type="similarity">
    <text evidence="1">Belongs to the SWI5/SAE3 family.</text>
</comment>
<dbReference type="GO" id="GO:0032798">
    <property type="term" value="C:Swi5-Sfr1 complex"/>
    <property type="evidence" value="ECO:0007669"/>
    <property type="project" value="TreeGrafter"/>
</dbReference>
<dbReference type="PANTHER" id="PTHR28529">
    <property type="entry name" value="DNA REPAIR PROTEIN SWI5 HOMOLOG"/>
    <property type="match status" value="1"/>
</dbReference>
<dbReference type="RefSeq" id="XP_056495658.1">
    <property type="nucleotide sequence ID" value="XM_056648527.1"/>
</dbReference>
<dbReference type="OrthoDB" id="4301956at2759"/>
<evidence type="ECO:0000313" key="5">
    <source>
        <dbReference type="Proteomes" id="UP001147733"/>
    </source>
</evidence>
<dbReference type="GO" id="GO:0000709">
    <property type="term" value="P:meiotic joint molecule formation"/>
    <property type="evidence" value="ECO:0007669"/>
    <property type="project" value="TreeGrafter"/>
</dbReference>
<dbReference type="GO" id="GO:0010772">
    <property type="term" value="P:meiotic DNA recombinase assembly involved in reciprocal meiotic recombination"/>
    <property type="evidence" value="ECO:0007669"/>
    <property type="project" value="TreeGrafter"/>
</dbReference>
<accession>A0A9W9NIQ7</accession>
<dbReference type="GeneID" id="81387694"/>
<evidence type="ECO:0000256" key="3">
    <source>
        <dbReference type="ARBA" id="ARBA00023204"/>
    </source>
</evidence>
<dbReference type="Proteomes" id="UP001147733">
    <property type="component" value="Unassembled WGS sequence"/>
</dbReference>
<keyword evidence="2" id="KW-0227">DNA damage</keyword>
<evidence type="ECO:0000256" key="2">
    <source>
        <dbReference type="ARBA" id="ARBA00022763"/>
    </source>
</evidence>
<reference evidence="4" key="1">
    <citation type="submission" date="2022-11" db="EMBL/GenBank/DDBJ databases">
        <authorList>
            <person name="Petersen C."/>
        </authorList>
    </citation>
    <scope>NUCLEOTIDE SEQUENCE</scope>
    <source>
        <strain evidence="4">IBT 23319</strain>
    </source>
</reference>
<keyword evidence="3" id="KW-0234">DNA repair</keyword>
<dbReference type="Pfam" id="PF07061">
    <property type="entry name" value="Swi5"/>
    <property type="match status" value="1"/>
</dbReference>
<organism evidence="4 5">
    <name type="scientific">Penicillium citrinum</name>
    <dbReference type="NCBI Taxonomy" id="5077"/>
    <lineage>
        <taxon>Eukaryota</taxon>
        <taxon>Fungi</taxon>
        <taxon>Dikarya</taxon>
        <taxon>Ascomycota</taxon>
        <taxon>Pezizomycotina</taxon>
        <taxon>Eurotiomycetes</taxon>
        <taxon>Eurotiomycetidae</taxon>
        <taxon>Eurotiales</taxon>
        <taxon>Aspergillaceae</taxon>
        <taxon>Penicillium</taxon>
    </lineage>
</organism>
<evidence type="ECO:0000313" key="4">
    <source>
        <dbReference type="EMBL" id="KAJ5220735.1"/>
    </source>
</evidence>
<keyword evidence="5" id="KW-1185">Reference proteome</keyword>
<dbReference type="AlphaFoldDB" id="A0A9W9NIQ7"/>
<dbReference type="EMBL" id="JAPQKT010000009">
    <property type="protein sequence ID" value="KAJ5220735.1"/>
    <property type="molecule type" value="Genomic_DNA"/>
</dbReference>
<reference evidence="4" key="2">
    <citation type="journal article" date="2023" name="IMA Fungus">
        <title>Comparative genomic study of the Penicillium genus elucidates a diverse pangenome and 15 lateral gene transfer events.</title>
        <authorList>
            <person name="Petersen C."/>
            <person name="Sorensen T."/>
            <person name="Nielsen M.R."/>
            <person name="Sondergaard T.E."/>
            <person name="Sorensen J.L."/>
            <person name="Fitzpatrick D.A."/>
            <person name="Frisvad J.C."/>
            <person name="Nielsen K.L."/>
        </authorList>
    </citation>
    <scope>NUCLEOTIDE SEQUENCE</scope>
    <source>
        <strain evidence="4">IBT 23319</strain>
    </source>
</reference>
<dbReference type="PANTHER" id="PTHR28529:SF2">
    <property type="entry name" value="DNA REPAIR PROTEIN SWI5 HOMOLOG"/>
    <property type="match status" value="1"/>
</dbReference>
<evidence type="ECO:0008006" key="6">
    <source>
        <dbReference type="Google" id="ProtNLM"/>
    </source>
</evidence>
<dbReference type="GO" id="GO:0034974">
    <property type="term" value="C:Swi5-Swi2 complex"/>
    <property type="evidence" value="ECO:0007669"/>
    <property type="project" value="TreeGrafter"/>
</dbReference>
<sequence length="84" mass="9421">MTQFTLEKSLTTLQSQLETTQSELDNILPKLQDDPTVTVKRHIHLLHTYNDIKDVALGLMTLLAESRGERLVDVQKGFGIAEGD</sequence>